<evidence type="ECO:0000256" key="5">
    <source>
        <dbReference type="PROSITE-ProRule" id="PRU00043"/>
    </source>
</evidence>
<keyword evidence="2" id="KW-0812">Transmembrane</keyword>
<keyword evidence="5" id="KW-0106">Calcium</keyword>
<dbReference type="AlphaFoldDB" id="A0A815MLC4"/>
<dbReference type="GO" id="GO:0005886">
    <property type="term" value="C:plasma membrane"/>
    <property type="evidence" value="ECO:0007669"/>
    <property type="project" value="TreeGrafter"/>
</dbReference>
<evidence type="ECO:0000259" key="6">
    <source>
        <dbReference type="PROSITE" id="PS50268"/>
    </source>
</evidence>
<dbReference type="PANTHER" id="PTHR24028:SF146">
    <property type="entry name" value="CADHERIN 96CB, ISOFORM D-RELATED"/>
    <property type="match status" value="1"/>
</dbReference>
<dbReference type="SUPFAM" id="SSF49313">
    <property type="entry name" value="Cadherin-like"/>
    <property type="match status" value="1"/>
</dbReference>
<evidence type="ECO:0000313" key="7">
    <source>
        <dbReference type="EMBL" id="CAF1426231.1"/>
    </source>
</evidence>
<gene>
    <name evidence="7" type="ORF">CJN711_LOCUS23293</name>
    <name evidence="8" type="ORF">GIL414_LOCUS78192</name>
</gene>
<dbReference type="Proteomes" id="UP000663855">
    <property type="component" value="Unassembled WGS sequence"/>
</dbReference>
<name>A0A815MLC4_9BILA</name>
<keyword evidence="4" id="KW-0325">Glycoprotein</keyword>
<evidence type="ECO:0000313" key="9">
    <source>
        <dbReference type="Proteomes" id="UP000663855"/>
    </source>
</evidence>
<dbReference type="InterPro" id="IPR002126">
    <property type="entry name" value="Cadherin-like_dom"/>
</dbReference>
<dbReference type="InterPro" id="IPR050174">
    <property type="entry name" value="Protocadherin/Cadherin-CA"/>
</dbReference>
<dbReference type="PROSITE" id="PS50268">
    <property type="entry name" value="CADHERIN_2"/>
    <property type="match status" value="1"/>
</dbReference>
<dbReference type="Proteomes" id="UP000681720">
    <property type="component" value="Unassembled WGS sequence"/>
</dbReference>
<evidence type="ECO:0000256" key="1">
    <source>
        <dbReference type="ARBA" id="ARBA00004167"/>
    </source>
</evidence>
<dbReference type="GO" id="GO:0007156">
    <property type="term" value="P:homophilic cell adhesion via plasma membrane adhesion molecules"/>
    <property type="evidence" value="ECO:0007669"/>
    <property type="project" value="InterPro"/>
</dbReference>
<dbReference type="InterPro" id="IPR015919">
    <property type="entry name" value="Cadherin-like_sf"/>
</dbReference>
<keyword evidence="3" id="KW-0472">Membrane</keyword>
<dbReference type="GO" id="GO:0005509">
    <property type="term" value="F:calcium ion binding"/>
    <property type="evidence" value="ECO:0007669"/>
    <property type="project" value="UniProtKB-UniRule"/>
</dbReference>
<evidence type="ECO:0000313" key="8">
    <source>
        <dbReference type="EMBL" id="CAF5206108.1"/>
    </source>
</evidence>
<sequence length="217" mass="26274">MHYYFYLFLIPIIYANDCEEICNITLSVMENTSTERLQWNLMDLIYNRTLSFENFQFSLSNPSDYFEIEFKILKFRLTELDRETICKKSFLNDECSLQLQIFTQTSFLIIFKMIILDENDWKPFFNQDYIHLNIRENLPTYHRIQLPSAYDDDSIQYDIDHYEIFNNTDEIENIFQLERSHDELKLKLLKKLNCELKNNYQLYIIAIDKGGLRSNIL</sequence>
<dbReference type="Pfam" id="PF00028">
    <property type="entry name" value="Cadherin"/>
    <property type="match status" value="1"/>
</dbReference>
<keyword evidence="3" id="KW-1133">Transmembrane helix</keyword>
<dbReference type="PANTHER" id="PTHR24028">
    <property type="entry name" value="CADHERIN-87A"/>
    <property type="match status" value="1"/>
</dbReference>
<dbReference type="EMBL" id="CAJNOV010010878">
    <property type="protein sequence ID" value="CAF1426231.1"/>
    <property type="molecule type" value="Genomic_DNA"/>
</dbReference>
<feature type="domain" description="Cadherin" evidence="6">
    <location>
        <begin position="126"/>
        <end position="210"/>
    </location>
</feature>
<dbReference type="EMBL" id="CAJOBJ010349358">
    <property type="protein sequence ID" value="CAF5206108.1"/>
    <property type="molecule type" value="Genomic_DNA"/>
</dbReference>
<evidence type="ECO:0000256" key="4">
    <source>
        <dbReference type="ARBA" id="ARBA00023180"/>
    </source>
</evidence>
<dbReference type="Gene3D" id="2.60.40.60">
    <property type="entry name" value="Cadherins"/>
    <property type="match status" value="2"/>
</dbReference>
<evidence type="ECO:0000256" key="2">
    <source>
        <dbReference type="ARBA" id="ARBA00022692"/>
    </source>
</evidence>
<organism evidence="7 9">
    <name type="scientific">Rotaria magnacalcarata</name>
    <dbReference type="NCBI Taxonomy" id="392030"/>
    <lineage>
        <taxon>Eukaryota</taxon>
        <taxon>Metazoa</taxon>
        <taxon>Spiralia</taxon>
        <taxon>Gnathifera</taxon>
        <taxon>Rotifera</taxon>
        <taxon>Eurotatoria</taxon>
        <taxon>Bdelloidea</taxon>
        <taxon>Philodinida</taxon>
        <taxon>Philodinidae</taxon>
        <taxon>Rotaria</taxon>
    </lineage>
</organism>
<accession>A0A815MLC4</accession>
<comment type="subcellular location">
    <subcellularLocation>
        <location evidence="1">Membrane</location>
        <topology evidence="1">Single-pass membrane protein</topology>
    </subcellularLocation>
</comment>
<proteinExistence type="predicted"/>
<reference evidence="7" key="1">
    <citation type="submission" date="2021-02" db="EMBL/GenBank/DDBJ databases">
        <authorList>
            <person name="Nowell W R."/>
        </authorList>
    </citation>
    <scope>NUCLEOTIDE SEQUENCE</scope>
</reference>
<protein>
    <recommendedName>
        <fullName evidence="6">Cadherin domain-containing protein</fullName>
    </recommendedName>
</protein>
<evidence type="ECO:0000256" key="3">
    <source>
        <dbReference type="ARBA" id="ARBA00022989"/>
    </source>
</evidence>
<comment type="caution">
    <text evidence="7">The sequence shown here is derived from an EMBL/GenBank/DDBJ whole genome shotgun (WGS) entry which is preliminary data.</text>
</comment>